<dbReference type="Pfam" id="PF01490">
    <property type="entry name" value="Aa_trans"/>
    <property type="match status" value="1"/>
</dbReference>
<evidence type="ECO:0000256" key="2">
    <source>
        <dbReference type="ARBA" id="ARBA00008066"/>
    </source>
</evidence>
<evidence type="ECO:0000313" key="8">
    <source>
        <dbReference type="EMBL" id="KAH7028924.1"/>
    </source>
</evidence>
<comment type="similarity">
    <text evidence="2">Belongs to the amino acid/polyamine transporter 2 family.</text>
</comment>
<dbReference type="OrthoDB" id="40134at2759"/>
<dbReference type="GO" id="GO:0016020">
    <property type="term" value="C:membrane"/>
    <property type="evidence" value="ECO:0007669"/>
    <property type="project" value="UniProtKB-SubCell"/>
</dbReference>
<feature type="transmembrane region" description="Helical" evidence="6">
    <location>
        <begin position="225"/>
        <end position="254"/>
    </location>
</feature>
<keyword evidence="9" id="KW-1185">Reference proteome</keyword>
<feature type="transmembrane region" description="Helical" evidence="6">
    <location>
        <begin position="348"/>
        <end position="368"/>
    </location>
</feature>
<evidence type="ECO:0000256" key="4">
    <source>
        <dbReference type="ARBA" id="ARBA00022989"/>
    </source>
</evidence>
<sequence>MQLSKSEKRPDDMAAVGALEDTSKGEASNGEVFQVNVDGVEFRTVSWQRATVVFLKINFAMSILAIPAAMAALGSVGGSLAVVGFTTLNTYAGVILGDFRNRHPECHTLADMMAFIWGRIGRELVGIQMIITQILISAGGIVTASAGFNALSNHGACTVWFAFVSAVIITVCSSIRTFSRLGWLTWFGFATFVIGVFVFTVAVSQQDRPAAAPQTGDFDLGWKPLAYPSFVVGMLNAENIFISTSGSYMFLPVISEMRRPQDFRKACITGGFIVGAMYLSFSLVIYRYCGMWLSTPAFGSAGPLFKKISYGISMPGLLIGVGIYQHVASKYLFVRVLRDSAHLQKNSFTHWSTWLGINLVLGSLAFIVAEALPILNYLLGLTAALCAAPFSLIFPMLLWRYDYKSARTGAIKEKLQNGFNIFVMTLGSFMVVGGIYAMAMAIKAAFDSGEIGTVFDCRDNSGSV</sequence>
<comment type="subcellular location">
    <subcellularLocation>
        <location evidence="1">Membrane</location>
        <topology evidence="1">Multi-pass membrane protein</topology>
    </subcellularLocation>
</comment>
<name>A0A9P8Y3W5_9PEZI</name>
<dbReference type="PANTHER" id="PTHR22950:SF697">
    <property type="entry name" value="AMINO ACID TRANSPORTER (EUROFUNG)"/>
    <property type="match status" value="1"/>
</dbReference>
<feature type="transmembrane region" description="Helical" evidence="6">
    <location>
        <begin position="53"/>
        <end position="73"/>
    </location>
</feature>
<feature type="transmembrane region" description="Helical" evidence="6">
    <location>
        <begin position="266"/>
        <end position="288"/>
    </location>
</feature>
<keyword evidence="4 6" id="KW-1133">Transmembrane helix</keyword>
<accession>A0A9P8Y3W5</accession>
<feature type="transmembrane region" description="Helical" evidence="6">
    <location>
        <begin position="374"/>
        <end position="398"/>
    </location>
</feature>
<gene>
    <name evidence="8" type="ORF">B0I36DRAFT_374619</name>
</gene>
<evidence type="ECO:0000256" key="1">
    <source>
        <dbReference type="ARBA" id="ARBA00004141"/>
    </source>
</evidence>
<organism evidence="8 9">
    <name type="scientific">Microdochium trichocladiopsis</name>
    <dbReference type="NCBI Taxonomy" id="1682393"/>
    <lineage>
        <taxon>Eukaryota</taxon>
        <taxon>Fungi</taxon>
        <taxon>Dikarya</taxon>
        <taxon>Ascomycota</taxon>
        <taxon>Pezizomycotina</taxon>
        <taxon>Sordariomycetes</taxon>
        <taxon>Xylariomycetidae</taxon>
        <taxon>Xylariales</taxon>
        <taxon>Microdochiaceae</taxon>
        <taxon>Microdochium</taxon>
    </lineage>
</organism>
<proteinExistence type="inferred from homology"/>
<evidence type="ECO:0000259" key="7">
    <source>
        <dbReference type="Pfam" id="PF01490"/>
    </source>
</evidence>
<keyword evidence="5 6" id="KW-0472">Membrane</keyword>
<dbReference type="PANTHER" id="PTHR22950">
    <property type="entry name" value="AMINO ACID TRANSPORTER"/>
    <property type="match status" value="1"/>
</dbReference>
<dbReference type="GeneID" id="70189840"/>
<dbReference type="GO" id="GO:0015179">
    <property type="term" value="F:L-amino acid transmembrane transporter activity"/>
    <property type="evidence" value="ECO:0007669"/>
    <property type="project" value="TreeGrafter"/>
</dbReference>
<feature type="transmembrane region" description="Helical" evidence="6">
    <location>
        <begin position="308"/>
        <end position="327"/>
    </location>
</feature>
<dbReference type="InterPro" id="IPR013057">
    <property type="entry name" value="AA_transpt_TM"/>
</dbReference>
<feature type="transmembrane region" description="Helical" evidence="6">
    <location>
        <begin position="419"/>
        <end position="442"/>
    </location>
</feature>
<protein>
    <submittedName>
        <fullName evidence="8">Transmembrane amino acid transporter protein-domain-containing protein</fullName>
    </submittedName>
</protein>
<feature type="transmembrane region" description="Helical" evidence="6">
    <location>
        <begin position="150"/>
        <end position="171"/>
    </location>
</feature>
<feature type="transmembrane region" description="Helical" evidence="6">
    <location>
        <begin position="183"/>
        <end position="205"/>
    </location>
</feature>
<dbReference type="RefSeq" id="XP_046011212.1">
    <property type="nucleotide sequence ID" value="XM_046160294.1"/>
</dbReference>
<comment type="caution">
    <text evidence="8">The sequence shown here is derived from an EMBL/GenBank/DDBJ whole genome shotgun (WGS) entry which is preliminary data.</text>
</comment>
<evidence type="ECO:0000256" key="3">
    <source>
        <dbReference type="ARBA" id="ARBA00022692"/>
    </source>
</evidence>
<dbReference type="AlphaFoldDB" id="A0A9P8Y3W5"/>
<reference evidence="8" key="1">
    <citation type="journal article" date="2021" name="Nat. Commun.">
        <title>Genetic determinants of endophytism in the Arabidopsis root mycobiome.</title>
        <authorList>
            <person name="Mesny F."/>
            <person name="Miyauchi S."/>
            <person name="Thiergart T."/>
            <person name="Pickel B."/>
            <person name="Atanasova L."/>
            <person name="Karlsson M."/>
            <person name="Huettel B."/>
            <person name="Barry K.W."/>
            <person name="Haridas S."/>
            <person name="Chen C."/>
            <person name="Bauer D."/>
            <person name="Andreopoulos W."/>
            <person name="Pangilinan J."/>
            <person name="LaButti K."/>
            <person name="Riley R."/>
            <person name="Lipzen A."/>
            <person name="Clum A."/>
            <person name="Drula E."/>
            <person name="Henrissat B."/>
            <person name="Kohler A."/>
            <person name="Grigoriev I.V."/>
            <person name="Martin F.M."/>
            <person name="Hacquard S."/>
        </authorList>
    </citation>
    <scope>NUCLEOTIDE SEQUENCE</scope>
    <source>
        <strain evidence="8">MPI-CAGE-CH-0230</strain>
    </source>
</reference>
<feature type="transmembrane region" description="Helical" evidence="6">
    <location>
        <begin position="79"/>
        <end position="99"/>
    </location>
</feature>
<evidence type="ECO:0000256" key="5">
    <source>
        <dbReference type="ARBA" id="ARBA00023136"/>
    </source>
</evidence>
<feature type="transmembrane region" description="Helical" evidence="6">
    <location>
        <begin position="120"/>
        <end position="144"/>
    </location>
</feature>
<evidence type="ECO:0000313" key="9">
    <source>
        <dbReference type="Proteomes" id="UP000756346"/>
    </source>
</evidence>
<feature type="domain" description="Amino acid transporter transmembrane" evidence="7">
    <location>
        <begin position="44"/>
        <end position="438"/>
    </location>
</feature>
<evidence type="ECO:0000256" key="6">
    <source>
        <dbReference type="SAM" id="Phobius"/>
    </source>
</evidence>
<dbReference type="EMBL" id="JAGTJQ010000006">
    <property type="protein sequence ID" value="KAH7028924.1"/>
    <property type="molecule type" value="Genomic_DNA"/>
</dbReference>
<dbReference type="FunFam" id="1.20.1740.10:FF:000039">
    <property type="entry name" value="Neutral amino acid transporter (Eurofung)"/>
    <property type="match status" value="1"/>
</dbReference>
<dbReference type="Proteomes" id="UP000756346">
    <property type="component" value="Unassembled WGS sequence"/>
</dbReference>
<keyword evidence="3 6" id="KW-0812">Transmembrane</keyword>